<dbReference type="GO" id="GO:0005744">
    <property type="term" value="C:TIM23 mitochondrial import inner membrane translocase complex"/>
    <property type="evidence" value="ECO:0000318"/>
    <property type="project" value="GO_Central"/>
</dbReference>
<dbReference type="InterPro" id="IPR000504">
    <property type="entry name" value="RRM_dom"/>
</dbReference>
<feature type="compositionally biased region" description="Basic residues" evidence="3">
    <location>
        <begin position="236"/>
        <end position="246"/>
    </location>
</feature>
<feature type="region of interest" description="Disordered" evidence="3">
    <location>
        <begin position="16"/>
        <end position="267"/>
    </location>
</feature>
<feature type="compositionally biased region" description="Polar residues" evidence="3">
    <location>
        <begin position="78"/>
        <end position="95"/>
    </location>
</feature>
<dbReference type="Pfam" id="PF00076">
    <property type="entry name" value="RRM_1"/>
    <property type="match status" value="1"/>
</dbReference>
<dbReference type="SUPFAM" id="SSF56784">
    <property type="entry name" value="HAD-like"/>
    <property type="match status" value="1"/>
</dbReference>
<feature type="compositionally biased region" description="Basic residues" evidence="3">
    <location>
        <begin position="37"/>
        <end position="48"/>
    </location>
</feature>
<name>M4DJ71_BRACM</name>
<evidence type="ECO:0000313" key="7">
    <source>
        <dbReference type="Proteomes" id="UP000011750"/>
    </source>
</evidence>
<dbReference type="CDD" id="cd21608">
    <property type="entry name" value="RRM2_NsCP33_like"/>
    <property type="match status" value="1"/>
</dbReference>
<dbReference type="PANTHER" id="PTHR48027">
    <property type="entry name" value="HETEROGENEOUS NUCLEAR RIBONUCLEOPROTEIN 87F-RELATED"/>
    <property type="match status" value="1"/>
</dbReference>
<dbReference type="InterPro" id="IPR004274">
    <property type="entry name" value="FCP1_dom"/>
</dbReference>
<dbReference type="Gene3D" id="3.40.50.1000">
    <property type="entry name" value="HAD superfamily/HAD-like"/>
    <property type="match status" value="1"/>
</dbReference>
<feature type="domain" description="FCP1 homology" evidence="5">
    <location>
        <begin position="406"/>
        <end position="583"/>
    </location>
</feature>
<dbReference type="GO" id="GO:0016070">
    <property type="term" value="P:RNA metabolic process"/>
    <property type="evidence" value="ECO:0007669"/>
    <property type="project" value="UniProtKB-ARBA"/>
</dbReference>
<dbReference type="Proteomes" id="UP000011750">
    <property type="component" value="Chromosome A08"/>
</dbReference>
<dbReference type="SMART" id="SM00577">
    <property type="entry name" value="CPDc"/>
    <property type="match status" value="1"/>
</dbReference>
<dbReference type="InParanoid" id="M4DJ71"/>
<dbReference type="PROSITE" id="PS50969">
    <property type="entry name" value="FCP1"/>
    <property type="match status" value="1"/>
</dbReference>
<dbReference type="Gramene" id="Bra016549.1">
    <property type="protein sequence ID" value="Bra016549.1-P"/>
    <property type="gene ID" value="Bra016549"/>
</dbReference>
<dbReference type="GO" id="GO:0003723">
    <property type="term" value="F:RNA binding"/>
    <property type="evidence" value="ECO:0007669"/>
    <property type="project" value="UniProtKB-UniRule"/>
</dbReference>
<dbReference type="InterPro" id="IPR012677">
    <property type="entry name" value="Nucleotide-bd_a/b_plait_sf"/>
</dbReference>
<feature type="compositionally biased region" description="Basic and acidic residues" evidence="3">
    <location>
        <begin position="344"/>
        <end position="372"/>
    </location>
</feature>
<dbReference type="HOGENOM" id="CLU_018266_0_0_1"/>
<feature type="region of interest" description="Disordered" evidence="3">
    <location>
        <begin position="294"/>
        <end position="372"/>
    </location>
</feature>
<dbReference type="InterPro" id="IPR035979">
    <property type="entry name" value="RBD_domain_sf"/>
</dbReference>
<keyword evidence="1 2" id="KW-0694">RNA-binding</keyword>
<feature type="compositionally biased region" description="Basic and acidic residues" evidence="3">
    <location>
        <begin position="49"/>
        <end position="74"/>
    </location>
</feature>
<reference evidence="6 7" key="2">
    <citation type="journal article" date="2018" name="Hortic Res">
        <title>Improved Brassica rapa reference genome by single-molecule sequencing and chromosome conformation capture technologies.</title>
        <authorList>
            <person name="Zhang L."/>
            <person name="Cai X."/>
            <person name="Wu J."/>
            <person name="Liu M."/>
            <person name="Grob S."/>
            <person name="Cheng F."/>
            <person name="Liang J."/>
            <person name="Cai C."/>
            <person name="Liu Z."/>
            <person name="Liu B."/>
            <person name="Wang F."/>
            <person name="Li S."/>
            <person name="Liu F."/>
            <person name="Li X."/>
            <person name="Cheng L."/>
            <person name="Yang W."/>
            <person name="Li M.H."/>
            <person name="Grossniklaus U."/>
            <person name="Zheng H."/>
            <person name="Wang X."/>
        </authorList>
    </citation>
    <scope>NUCLEOTIDE SEQUENCE [LARGE SCALE GENOMIC DNA]</scope>
    <source>
        <strain evidence="6 7">cv. Chiifu-401-42</strain>
    </source>
</reference>
<dbReference type="SUPFAM" id="SSF54928">
    <property type="entry name" value="RNA-binding domain, RBD"/>
    <property type="match status" value="1"/>
</dbReference>
<keyword evidence="7" id="KW-1185">Reference proteome</keyword>
<feature type="compositionally biased region" description="Basic residues" evidence="3">
    <location>
        <begin position="192"/>
        <end position="201"/>
    </location>
</feature>
<dbReference type="eggNOG" id="KOG0118">
    <property type="taxonomic scope" value="Eukaryota"/>
</dbReference>
<dbReference type="EnsemblPlants" id="Bra016549.1">
    <property type="protein sequence ID" value="Bra016549.1-P"/>
    <property type="gene ID" value="Bra016549"/>
</dbReference>
<dbReference type="STRING" id="51351.M4DJ71"/>
<dbReference type="SMART" id="SM00360">
    <property type="entry name" value="RRM"/>
    <property type="match status" value="1"/>
</dbReference>
<dbReference type="GO" id="GO:0030150">
    <property type="term" value="P:protein import into mitochondrial matrix"/>
    <property type="evidence" value="ECO:0000318"/>
    <property type="project" value="GO_Central"/>
</dbReference>
<dbReference type="InterPro" id="IPR052462">
    <property type="entry name" value="SLIRP/GR-RBP-like"/>
</dbReference>
<reference evidence="6" key="3">
    <citation type="submission" date="2023-03" db="UniProtKB">
        <authorList>
            <consortium name="EnsemblPlants"/>
        </authorList>
    </citation>
    <scope>IDENTIFICATION</scope>
    <source>
        <strain evidence="6">cv. Chiifu-401-42</strain>
    </source>
</reference>
<feature type="compositionally biased region" description="Basic residues" evidence="3">
    <location>
        <begin position="115"/>
        <end position="124"/>
    </location>
</feature>
<evidence type="ECO:0008006" key="8">
    <source>
        <dbReference type="Google" id="ProtNLM"/>
    </source>
</evidence>
<dbReference type="Gene3D" id="3.30.70.330">
    <property type="match status" value="1"/>
</dbReference>
<accession>M4DJ71</accession>
<evidence type="ECO:0000259" key="4">
    <source>
        <dbReference type="PROSITE" id="PS50102"/>
    </source>
</evidence>
<evidence type="ECO:0000259" key="5">
    <source>
        <dbReference type="PROSITE" id="PS50969"/>
    </source>
</evidence>
<evidence type="ECO:0000256" key="3">
    <source>
        <dbReference type="SAM" id="MobiDB-lite"/>
    </source>
</evidence>
<dbReference type="Pfam" id="PF03031">
    <property type="entry name" value="NIF"/>
    <property type="match status" value="1"/>
</dbReference>
<feature type="compositionally biased region" description="Basic and acidic residues" evidence="3">
    <location>
        <begin position="165"/>
        <end position="178"/>
    </location>
</feature>
<sequence>MMDTISLGRTVPETGVTLHIDPTEGGLLPDANMNGSSRKKTKRRKKKKKEEEALCVEEKTLDVVEKTTEEDQRHPPKNNLSNTRIQEDSSQQGQDSCEKPEDSQSGAVDMSSSERKKKRRKKKKSNDINALRESGVDTSSLVTMECDARHSSEAQGSKLKTTKKKNGDGTVDKQKGADAEADVTVSETQNPKAKKKKRRKTKTTEVREAVEDTLATSMESRPEESMETASVCEVKSKKRKRKKKKTSLSDQETADMEVCDPSENTLTGTIESGSVECLLDHSNKEVLENCDKNAGPELVAEEEAKDEIGETKQKRKKKKKKESCELSEEVSEPKQKKKKKKKKSCEDDKTDNMDVEKDDVSVPRSERELESDGIKLGTSLSSSILIPDNGVATQETGDVPRCSCKGQSTRKLVVFDLNGILADIARGNTGKRVPDGKISLRSVFKRPFVATFLDFCFEKFDVGIWSSRRIGLNYMTKIVMGHHAKNLLFSFDQRICITTKFKTLGNTTKPLFLKNLRTVWNRFGTCLSCGKRKYDETNTLLVDDSPDKALCNPPHTGIFPFPYQYTDREDSALVKCYENITTSQYKKRLFTTSSPITKSTVEINAIINQRTRSSRENRTLYRIKSGFFFLTVELRTERLWGGFSLNGERRFQRLSQSTEKLKRLKKMHYMGLFSKAGNIFRQPRAMQAANAMLQGNLSLTPSKLFVGGLSPATDVDILKEVFGKFGKIVDVVVVSDRETGVSKGFGFVTYDSIDAANKAMQQMNDQELDGRIIGVNPADSGGGGGGFARRGGYGGGRGGFGRGGFGRGGFGRGGYNFVR</sequence>
<protein>
    <recommendedName>
        <fullName evidence="8">RRM domain-containing protein</fullName>
    </recommendedName>
</protein>
<dbReference type="InterPro" id="IPR048289">
    <property type="entry name" value="RRM2_NsCP33-like"/>
</dbReference>
<evidence type="ECO:0000256" key="1">
    <source>
        <dbReference type="ARBA" id="ARBA00022884"/>
    </source>
</evidence>
<dbReference type="AlphaFoldDB" id="M4DJ71"/>
<evidence type="ECO:0000256" key="2">
    <source>
        <dbReference type="PROSITE-ProRule" id="PRU00176"/>
    </source>
</evidence>
<reference evidence="6 7" key="1">
    <citation type="journal article" date="2011" name="Nat. Genet.">
        <title>The genome of the mesopolyploid crop species Brassica rapa.</title>
        <authorList>
            <consortium name="Brassica rapa Genome Sequencing Project Consortium"/>
            <person name="Wang X."/>
            <person name="Wang H."/>
            <person name="Wang J."/>
            <person name="Sun R."/>
            <person name="Wu J."/>
            <person name="Liu S."/>
            <person name="Bai Y."/>
            <person name="Mun J.H."/>
            <person name="Bancroft I."/>
            <person name="Cheng F."/>
            <person name="Huang S."/>
            <person name="Li X."/>
            <person name="Hua W."/>
            <person name="Wang J."/>
            <person name="Wang X."/>
            <person name="Freeling M."/>
            <person name="Pires J.C."/>
            <person name="Paterson A.H."/>
            <person name="Chalhoub B."/>
            <person name="Wang B."/>
            <person name="Hayward A."/>
            <person name="Sharpe A.G."/>
            <person name="Park B.S."/>
            <person name="Weisshaar B."/>
            <person name="Liu B."/>
            <person name="Li B."/>
            <person name="Liu B."/>
            <person name="Tong C."/>
            <person name="Song C."/>
            <person name="Duran C."/>
            <person name="Peng C."/>
            <person name="Geng C."/>
            <person name="Koh C."/>
            <person name="Lin C."/>
            <person name="Edwards D."/>
            <person name="Mu D."/>
            <person name="Shen D."/>
            <person name="Soumpourou E."/>
            <person name="Li F."/>
            <person name="Fraser F."/>
            <person name="Conant G."/>
            <person name="Lassalle G."/>
            <person name="King G.J."/>
            <person name="Bonnema G."/>
            <person name="Tang H."/>
            <person name="Wang H."/>
            <person name="Belcram H."/>
            <person name="Zhou H."/>
            <person name="Hirakawa H."/>
            <person name="Abe H."/>
            <person name="Guo H."/>
            <person name="Wang H."/>
            <person name="Jin H."/>
            <person name="Parkin I.A."/>
            <person name="Batley J."/>
            <person name="Kim J.S."/>
            <person name="Just J."/>
            <person name="Li J."/>
            <person name="Xu J."/>
            <person name="Deng J."/>
            <person name="Kim J.A."/>
            <person name="Li J."/>
            <person name="Yu J."/>
            <person name="Meng J."/>
            <person name="Wang J."/>
            <person name="Min J."/>
            <person name="Poulain J."/>
            <person name="Wang J."/>
            <person name="Hatakeyama K."/>
            <person name="Wu K."/>
            <person name="Wang L."/>
            <person name="Fang L."/>
            <person name="Trick M."/>
            <person name="Links M.G."/>
            <person name="Zhao M."/>
            <person name="Jin M."/>
            <person name="Ramchiary N."/>
            <person name="Drou N."/>
            <person name="Berkman P.J."/>
            <person name="Cai Q."/>
            <person name="Huang Q."/>
            <person name="Li R."/>
            <person name="Tabata S."/>
            <person name="Cheng S."/>
            <person name="Zhang S."/>
            <person name="Zhang S."/>
            <person name="Huang S."/>
            <person name="Sato S."/>
            <person name="Sun S."/>
            <person name="Kwon S.J."/>
            <person name="Choi S.R."/>
            <person name="Lee T.H."/>
            <person name="Fan W."/>
            <person name="Zhao X."/>
            <person name="Tan X."/>
            <person name="Xu X."/>
            <person name="Wang Y."/>
            <person name="Qiu Y."/>
            <person name="Yin Y."/>
            <person name="Li Y."/>
            <person name="Du Y."/>
            <person name="Liao Y."/>
            <person name="Lim Y."/>
            <person name="Narusaka Y."/>
            <person name="Wang Y."/>
            <person name="Wang Z."/>
            <person name="Li Z."/>
            <person name="Wang Z."/>
            <person name="Xiong Z."/>
            <person name="Zhang Z."/>
        </authorList>
    </citation>
    <scope>NUCLEOTIDE SEQUENCE [LARGE SCALE GENOMIC DNA]</scope>
    <source>
        <strain evidence="6 7">cv. Chiifu-401-42</strain>
    </source>
</reference>
<dbReference type="InterPro" id="IPR023214">
    <property type="entry name" value="HAD_sf"/>
</dbReference>
<organism evidence="6 7">
    <name type="scientific">Brassica campestris</name>
    <name type="common">Field mustard</name>
    <dbReference type="NCBI Taxonomy" id="3711"/>
    <lineage>
        <taxon>Eukaryota</taxon>
        <taxon>Viridiplantae</taxon>
        <taxon>Streptophyta</taxon>
        <taxon>Embryophyta</taxon>
        <taxon>Tracheophyta</taxon>
        <taxon>Spermatophyta</taxon>
        <taxon>Magnoliopsida</taxon>
        <taxon>eudicotyledons</taxon>
        <taxon>Gunneridae</taxon>
        <taxon>Pentapetalae</taxon>
        <taxon>rosids</taxon>
        <taxon>malvids</taxon>
        <taxon>Brassicales</taxon>
        <taxon>Brassicaceae</taxon>
        <taxon>Brassiceae</taxon>
        <taxon>Brassica</taxon>
    </lineage>
</organism>
<proteinExistence type="predicted"/>
<dbReference type="InterPro" id="IPR036412">
    <property type="entry name" value="HAD-like_sf"/>
</dbReference>
<feature type="domain" description="RRM" evidence="4">
    <location>
        <begin position="702"/>
        <end position="780"/>
    </location>
</feature>
<dbReference type="OMA" id="ESRCTEP"/>
<dbReference type="PROSITE" id="PS50102">
    <property type="entry name" value="RRM"/>
    <property type="match status" value="1"/>
</dbReference>
<evidence type="ECO:0000313" key="6">
    <source>
        <dbReference type="EnsemblPlants" id="Bra016549.1-P"/>
    </source>
</evidence>